<accession>A0A1E5VFM9</accession>
<dbReference type="InterPro" id="IPR036291">
    <property type="entry name" value="NAD(P)-bd_dom_sf"/>
</dbReference>
<comment type="caution">
    <text evidence="2">The sequence shown here is derived from an EMBL/GenBank/DDBJ whole genome shotgun (WGS) entry which is preliminary data.</text>
</comment>
<organism evidence="2 3">
    <name type="scientific">Dichanthelium oligosanthes</name>
    <dbReference type="NCBI Taxonomy" id="888268"/>
    <lineage>
        <taxon>Eukaryota</taxon>
        <taxon>Viridiplantae</taxon>
        <taxon>Streptophyta</taxon>
        <taxon>Embryophyta</taxon>
        <taxon>Tracheophyta</taxon>
        <taxon>Spermatophyta</taxon>
        <taxon>Magnoliopsida</taxon>
        <taxon>Liliopsida</taxon>
        <taxon>Poales</taxon>
        <taxon>Poaceae</taxon>
        <taxon>PACMAD clade</taxon>
        <taxon>Panicoideae</taxon>
        <taxon>Panicodae</taxon>
        <taxon>Paniceae</taxon>
        <taxon>Dichantheliinae</taxon>
        <taxon>Dichanthelium</taxon>
    </lineage>
</organism>
<dbReference type="GO" id="GO:0016616">
    <property type="term" value="F:oxidoreductase activity, acting on the CH-OH group of donors, NAD or NADP as acceptor"/>
    <property type="evidence" value="ECO:0007669"/>
    <property type="project" value="InterPro"/>
</dbReference>
<dbReference type="SUPFAM" id="SSF51735">
    <property type="entry name" value="NAD(P)-binding Rossmann-fold domains"/>
    <property type="match status" value="1"/>
</dbReference>
<dbReference type="GO" id="GO:0006694">
    <property type="term" value="P:steroid biosynthetic process"/>
    <property type="evidence" value="ECO:0007669"/>
    <property type="project" value="InterPro"/>
</dbReference>
<name>A0A1E5VFM9_9POAL</name>
<feature type="non-terminal residue" evidence="2">
    <location>
        <position position="1"/>
    </location>
</feature>
<keyword evidence="3" id="KW-1185">Reference proteome</keyword>
<evidence type="ECO:0000313" key="2">
    <source>
        <dbReference type="EMBL" id="OEL23939.1"/>
    </source>
</evidence>
<dbReference type="AlphaFoldDB" id="A0A1E5VFM9"/>
<proteinExistence type="predicted"/>
<dbReference type="InterPro" id="IPR002225">
    <property type="entry name" value="3Beta_OHSteriod_DH/Estase"/>
</dbReference>
<gene>
    <name evidence="2" type="ORF">BAE44_0015043</name>
</gene>
<feature type="domain" description="3-beta hydroxysteroid dehydrogenase/isomerase" evidence="1">
    <location>
        <begin position="3"/>
        <end position="113"/>
    </location>
</feature>
<dbReference type="Proteomes" id="UP000095767">
    <property type="component" value="Unassembled WGS sequence"/>
</dbReference>
<protein>
    <submittedName>
        <fullName evidence="2">3beta-hydroxysteroid-dehydrogenase/decarboxylase isoform 1</fullName>
    </submittedName>
</protein>
<dbReference type="STRING" id="888268.A0A1E5VFM9"/>
<evidence type="ECO:0000313" key="3">
    <source>
        <dbReference type="Proteomes" id="UP000095767"/>
    </source>
</evidence>
<dbReference type="Gene3D" id="3.40.50.720">
    <property type="entry name" value="NAD(P)-binding Rossmann-like Domain"/>
    <property type="match status" value="1"/>
</dbReference>
<reference evidence="2 3" key="1">
    <citation type="submission" date="2016-09" db="EMBL/GenBank/DDBJ databases">
        <title>The draft genome of Dichanthelium oligosanthes: A C3 panicoid grass species.</title>
        <authorList>
            <person name="Studer A.J."/>
            <person name="Schnable J.C."/>
            <person name="Brutnell T.P."/>
        </authorList>
    </citation>
    <scope>NUCLEOTIDE SEQUENCE [LARGE SCALE GENOMIC DNA]</scope>
    <source>
        <strain evidence="3">cv. Kellogg 1175</strain>
        <tissue evidence="2">Leaf</tissue>
    </source>
</reference>
<dbReference type="Pfam" id="PF01073">
    <property type="entry name" value="3Beta_HSD"/>
    <property type="match status" value="1"/>
</dbReference>
<dbReference type="EMBL" id="LWDX02041134">
    <property type="protein sequence ID" value="OEL23939.1"/>
    <property type="molecule type" value="Genomic_DNA"/>
</dbReference>
<evidence type="ECO:0000259" key="1">
    <source>
        <dbReference type="Pfam" id="PF01073"/>
    </source>
</evidence>
<sequence length="175" mass="20104">IKANGTSELLTCCIRPTTIFGPGDNIISYVDYYGRTQVIIGDGKNHDDFVYVDNVVHCHVCAERALCTKEGAKISGGKVYFVTNMEQMNLWDFIYMVHEELGYKRPFQIRLPLFVILPISYVQEWTYKLLSRYGMRQAPITPARIKYLTLNRTFSCNKAVKELGYKPIVTLKVSF</sequence>
<dbReference type="OrthoDB" id="610659at2759"/>